<keyword evidence="1" id="KW-0472">Membrane</keyword>
<keyword evidence="1" id="KW-1133">Transmembrane helix</keyword>
<feature type="transmembrane region" description="Helical" evidence="1">
    <location>
        <begin position="49"/>
        <end position="70"/>
    </location>
</feature>
<evidence type="ECO:0000313" key="2">
    <source>
        <dbReference type="EMBL" id="KXX75141.1"/>
    </source>
</evidence>
<protein>
    <submittedName>
        <fullName evidence="2">Uncharacterized protein</fullName>
    </submittedName>
</protein>
<accession>A0A175VVF9</accession>
<evidence type="ECO:0000256" key="1">
    <source>
        <dbReference type="SAM" id="Phobius"/>
    </source>
</evidence>
<gene>
    <name evidence="2" type="ORF">MMYC01_208329</name>
</gene>
<dbReference type="Proteomes" id="UP000078237">
    <property type="component" value="Unassembled WGS sequence"/>
</dbReference>
<dbReference type="VEuPathDB" id="FungiDB:MMYC01_208329"/>
<name>A0A175VVF9_9PEZI</name>
<organism evidence="2 3">
    <name type="scientific">Madurella mycetomatis</name>
    <dbReference type="NCBI Taxonomy" id="100816"/>
    <lineage>
        <taxon>Eukaryota</taxon>
        <taxon>Fungi</taxon>
        <taxon>Dikarya</taxon>
        <taxon>Ascomycota</taxon>
        <taxon>Pezizomycotina</taxon>
        <taxon>Sordariomycetes</taxon>
        <taxon>Sordariomycetidae</taxon>
        <taxon>Sordariales</taxon>
        <taxon>Sordariales incertae sedis</taxon>
        <taxon>Madurella</taxon>
    </lineage>
</organism>
<keyword evidence="3" id="KW-1185">Reference proteome</keyword>
<dbReference type="AlphaFoldDB" id="A0A175VVF9"/>
<keyword evidence="1" id="KW-0812">Transmembrane</keyword>
<dbReference type="EMBL" id="LCTW02000291">
    <property type="protein sequence ID" value="KXX75141.1"/>
    <property type="molecule type" value="Genomic_DNA"/>
</dbReference>
<evidence type="ECO:0000313" key="3">
    <source>
        <dbReference type="Proteomes" id="UP000078237"/>
    </source>
</evidence>
<proteinExistence type="predicted"/>
<reference evidence="2 3" key="1">
    <citation type="journal article" date="2016" name="Genome Announc.">
        <title>Genome Sequence of Madurella mycetomatis mm55, Isolated from a Human Mycetoma Case in Sudan.</title>
        <authorList>
            <person name="Smit S."/>
            <person name="Derks M.F."/>
            <person name="Bervoets S."/>
            <person name="Fahal A."/>
            <person name="van Leeuwen W."/>
            <person name="van Belkum A."/>
            <person name="van de Sande W.W."/>
        </authorList>
    </citation>
    <scope>NUCLEOTIDE SEQUENCE [LARGE SCALE GENOMIC DNA]</scope>
    <source>
        <strain evidence="3">mm55</strain>
    </source>
</reference>
<sequence length="113" mass="12457">MVISTLKSLTTTTTTSKVDQLVPLTSVTAMGVADQRSSREDSSVTQDTIFGVFSVVLAFATLAIAVLQVVHFQILRKRNRFHDRQREEDGSGVMVVPIRTLTLPKGRESSFMT</sequence>
<comment type="caution">
    <text evidence="2">The sequence shown here is derived from an EMBL/GenBank/DDBJ whole genome shotgun (WGS) entry which is preliminary data.</text>
</comment>